<dbReference type="InterPro" id="IPR003488">
    <property type="entry name" value="DprA"/>
</dbReference>
<dbReference type="SUPFAM" id="SSF102405">
    <property type="entry name" value="MCP/YpsA-like"/>
    <property type="match status" value="1"/>
</dbReference>
<evidence type="ECO:0000259" key="2">
    <source>
        <dbReference type="Pfam" id="PF02481"/>
    </source>
</evidence>
<dbReference type="Proteomes" id="UP000663555">
    <property type="component" value="Chromosome"/>
</dbReference>
<dbReference type="EMBL" id="CP071247">
    <property type="protein sequence ID" value="QSP96451.1"/>
    <property type="molecule type" value="Genomic_DNA"/>
</dbReference>
<keyword evidence="5" id="KW-1185">Reference proteome</keyword>
<dbReference type="InterPro" id="IPR041614">
    <property type="entry name" value="DprA_WH"/>
</dbReference>
<dbReference type="InterPro" id="IPR057666">
    <property type="entry name" value="DrpA_SLOG"/>
</dbReference>
<dbReference type="Gene3D" id="1.10.10.10">
    <property type="entry name" value="Winged helix-like DNA-binding domain superfamily/Winged helix DNA-binding domain"/>
    <property type="match status" value="1"/>
</dbReference>
<reference evidence="4 5" key="1">
    <citation type="submission" date="2021-03" db="EMBL/GenBank/DDBJ databases">
        <title>Genome sequencing of Marinobacter sp. LPB0319.</title>
        <authorList>
            <person name="Kim J."/>
        </authorList>
    </citation>
    <scope>NUCLEOTIDE SEQUENCE [LARGE SCALE GENOMIC DNA]</scope>
    <source>
        <strain evidence="4 5">LPB0319</strain>
    </source>
</reference>
<sequence>MVTELHCSTGRDSGADPFSQEISGWLLLTCLPGVGPKTRTELIQRWPTPSDLINRNPASLAACGLPSKVVPAIVAWQRRDLGHPVVSKVLWIIEQCRQQAIQILVWSDPRYPEPLRHIHDAPLVLYTQGDVSLLTREQIAVVGSRDATPTGLALARRFAAELSEHDLLVTSGLALGVDGAAHAGALDVEAPTLAVIGSGLDGIYPSRHRPLAQRILRHGLLVSEYPPGTPARPAHFPQRNRIISGLARGVLVVEAGLKSGSLITARLALEQGREVFAVPGSVQSPVSRGCHHLIKQGASLVETVEDILLELGASWQGPTPASAEPDPAQPSTALAEREIAVFRALGYDPQSTDALSVATGLSADQLMQSLLLLELQGLVTPVPGGYQRLA</sequence>
<dbReference type="Pfam" id="PF17782">
    <property type="entry name" value="WHD_DprA"/>
    <property type="match status" value="1"/>
</dbReference>
<accession>A0ABX7MW06</accession>
<dbReference type="PANTHER" id="PTHR43022:SF1">
    <property type="entry name" value="PROTEIN SMF"/>
    <property type="match status" value="1"/>
</dbReference>
<comment type="similarity">
    <text evidence="1">Belongs to the DprA/Smf family.</text>
</comment>
<evidence type="ECO:0000259" key="3">
    <source>
        <dbReference type="Pfam" id="PF17782"/>
    </source>
</evidence>
<dbReference type="PANTHER" id="PTHR43022">
    <property type="entry name" value="PROTEIN SMF"/>
    <property type="match status" value="1"/>
</dbReference>
<name>A0ABX7MW06_9GAMM</name>
<dbReference type="NCBIfam" id="TIGR00732">
    <property type="entry name" value="dprA"/>
    <property type="match status" value="1"/>
</dbReference>
<evidence type="ECO:0000313" key="5">
    <source>
        <dbReference type="Proteomes" id="UP000663555"/>
    </source>
</evidence>
<feature type="domain" description="Smf/DprA SLOG" evidence="2">
    <location>
        <begin position="103"/>
        <end position="311"/>
    </location>
</feature>
<dbReference type="SUPFAM" id="SSF47781">
    <property type="entry name" value="RuvA domain 2-like"/>
    <property type="match status" value="1"/>
</dbReference>
<dbReference type="Pfam" id="PF02481">
    <property type="entry name" value="DNA_processg_A"/>
    <property type="match status" value="1"/>
</dbReference>
<organism evidence="4 5">
    <name type="scientific">Marinobacter salinisoli</name>
    <dbReference type="NCBI Taxonomy" id="2769486"/>
    <lineage>
        <taxon>Bacteria</taxon>
        <taxon>Pseudomonadati</taxon>
        <taxon>Pseudomonadota</taxon>
        <taxon>Gammaproteobacteria</taxon>
        <taxon>Pseudomonadales</taxon>
        <taxon>Marinobacteraceae</taxon>
        <taxon>Marinobacter</taxon>
    </lineage>
</organism>
<evidence type="ECO:0000256" key="1">
    <source>
        <dbReference type="ARBA" id="ARBA00006525"/>
    </source>
</evidence>
<protein>
    <submittedName>
        <fullName evidence="4">DNA-processing protein DprA</fullName>
    </submittedName>
</protein>
<dbReference type="InterPro" id="IPR036388">
    <property type="entry name" value="WH-like_DNA-bd_sf"/>
</dbReference>
<dbReference type="InterPro" id="IPR010994">
    <property type="entry name" value="RuvA_2-like"/>
</dbReference>
<evidence type="ECO:0000313" key="4">
    <source>
        <dbReference type="EMBL" id="QSP96451.1"/>
    </source>
</evidence>
<gene>
    <name evidence="4" type="primary">dprA</name>
    <name evidence="4" type="ORF">LPB19_04015</name>
</gene>
<proteinExistence type="inferred from homology"/>
<feature type="domain" description="DprA winged helix" evidence="3">
    <location>
        <begin position="325"/>
        <end position="385"/>
    </location>
</feature>
<dbReference type="Gene3D" id="3.40.50.450">
    <property type="match status" value="1"/>
</dbReference>